<evidence type="ECO:0000256" key="1">
    <source>
        <dbReference type="SAM" id="Phobius"/>
    </source>
</evidence>
<keyword evidence="4" id="KW-1185">Reference proteome</keyword>
<keyword evidence="1" id="KW-0812">Transmembrane</keyword>
<dbReference type="RefSeq" id="WP_203214454.1">
    <property type="nucleotide sequence ID" value="NZ_CP049945.1"/>
</dbReference>
<sequence length="200" mass="20796">MRLPVGADRGQALPLFIWVAGAVLFAAFAFFAFAQAAIARNGAQSAADAAALAAAQDERAELIEGLVDAIIEEDDAWLDWLNAEGSVGAGAEDAAVRLASENDSQVTGFSRVAIDGNPASRVEVRTRYSVGETVIPGTESQHARAESVAVIVPRCQVDGESVGVVEFSCEGSGDYSFDADSFSEADLPDASALFMVHLAG</sequence>
<protein>
    <recommendedName>
        <fullName evidence="2">Putative Flp pilus-assembly TadG-like N-terminal domain-containing protein</fullName>
    </recommendedName>
</protein>
<feature type="transmembrane region" description="Helical" evidence="1">
    <location>
        <begin position="12"/>
        <end position="34"/>
    </location>
</feature>
<dbReference type="EMBL" id="CP049945">
    <property type="protein sequence ID" value="QRF02420.1"/>
    <property type="molecule type" value="Genomic_DNA"/>
</dbReference>
<gene>
    <name evidence="3" type="ORF">G9U55_09580</name>
</gene>
<feature type="domain" description="Putative Flp pilus-assembly TadG-like N-terminal" evidence="2">
    <location>
        <begin position="10"/>
        <end position="57"/>
    </location>
</feature>
<evidence type="ECO:0000259" key="2">
    <source>
        <dbReference type="Pfam" id="PF13400"/>
    </source>
</evidence>
<accession>A0ABX7EEK7</accession>
<dbReference type="Pfam" id="PF13400">
    <property type="entry name" value="Tad"/>
    <property type="match status" value="1"/>
</dbReference>
<evidence type="ECO:0000313" key="4">
    <source>
        <dbReference type="Proteomes" id="UP000596311"/>
    </source>
</evidence>
<dbReference type="Proteomes" id="UP000596311">
    <property type="component" value="Chromosome"/>
</dbReference>
<keyword evidence="1" id="KW-0472">Membrane</keyword>
<keyword evidence="1" id="KW-1133">Transmembrane helix</keyword>
<proteinExistence type="predicted"/>
<reference evidence="3 4" key="1">
    <citation type="submission" date="2020-03" db="EMBL/GenBank/DDBJ databases">
        <title>Genome mining and metabolic profiling illuminate the polycyclic tetramate macrolactams from Streptomyces koyangensis SCSIO 5802.</title>
        <authorList>
            <person name="Ding W."/>
        </authorList>
    </citation>
    <scope>NUCLEOTIDE SEQUENCE [LARGE SCALE GENOMIC DNA]</scope>
    <source>
        <strain evidence="3 4">SCSIO 5802</strain>
    </source>
</reference>
<dbReference type="InterPro" id="IPR028087">
    <property type="entry name" value="Tad_N"/>
</dbReference>
<name>A0ABX7EEK7_9ACTN</name>
<evidence type="ECO:0000313" key="3">
    <source>
        <dbReference type="EMBL" id="QRF02420.1"/>
    </source>
</evidence>
<organism evidence="3 4">
    <name type="scientific">Streptomyces koyangensis</name>
    <dbReference type="NCBI Taxonomy" id="188770"/>
    <lineage>
        <taxon>Bacteria</taxon>
        <taxon>Bacillati</taxon>
        <taxon>Actinomycetota</taxon>
        <taxon>Actinomycetes</taxon>
        <taxon>Kitasatosporales</taxon>
        <taxon>Streptomycetaceae</taxon>
        <taxon>Streptomyces</taxon>
        <taxon>Streptomyces aurantiacus group</taxon>
    </lineage>
</organism>